<dbReference type="Proteomes" id="UP001203284">
    <property type="component" value="Unassembled WGS sequence"/>
</dbReference>
<feature type="domain" description="Aminoglycoside phosphotransferase" evidence="12">
    <location>
        <begin position="225"/>
        <end position="476"/>
    </location>
</feature>
<name>A0ABT0DAW6_9HYPH</name>
<dbReference type="Pfam" id="PF02367">
    <property type="entry name" value="TsaE"/>
    <property type="match status" value="1"/>
</dbReference>
<keyword evidence="14" id="KW-1185">Reference proteome</keyword>
<dbReference type="NCBIfam" id="TIGR00150">
    <property type="entry name" value="T6A_YjeE"/>
    <property type="match status" value="1"/>
</dbReference>
<keyword evidence="5" id="KW-0819">tRNA processing</keyword>
<keyword evidence="4" id="KW-0963">Cytoplasm</keyword>
<dbReference type="SUPFAM" id="SSF56112">
    <property type="entry name" value="Protein kinase-like (PK-like)"/>
    <property type="match status" value="1"/>
</dbReference>
<sequence>MVQPPHPPRPPGSPPGSPPNVPPNLPPRLPTPARRPANPAPPAGGAASHAAVWDVVLPDEGATRRLAMDLSMLLAPGDMVALSGDLGAGKTTLARALVREIAGDDALEVPSPTFTLMQVYDLPRGRLVHADFYRIEEPEELEEIGWSEMADDAVVLAEWPERARGLMGPDRLDIHIALVPDSGPNVRRLRLVGHGRLSTGLTRMRAIRRLIDMAGFGAARRHHVQGDASTRAYERLVLADRTAILMNAPHRPDGPPVRDGKPYSQIAHLAEDVTPFVGMARGLKQRGFSAPALYAADLQEGLLLLEDFGHEGVVEGDPPGPIAERYETAIDLLAELHMLDLPHRLPVGPRVDYSIPRYDLDALLIEVELLLDWYLPHRGAPEPTPPERAQFRKLWERALQAPLSQKPAWVMRDYHSPNLMWLPEREGIQRLGLLDFQDVVMGAPAYDVVSLTQDARIDVPEATELALLARYVGKRRANPAFSVPQFLASYAVLGAQRSSKILGIFARLNRRDGKPAYLRHIPRIWRYLERSLAFPELAELKAWYDAHVPAPAATTPDPSEPPVSE</sequence>
<dbReference type="Gene3D" id="3.30.200.20">
    <property type="entry name" value="Phosphorylase Kinase, domain 1"/>
    <property type="match status" value="1"/>
</dbReference>
<evidence type="ECO:0000256" key="10">
    <source>
        <dbReference type="ARBA" id="ARBA00032441"/>
    </source>
</evidence>
<evidence type="ECO:0000256" key="8">
    <source>
        <dbReference type="ARBA" id="ARBA00022840"/>
    </source>
</evidence>
<evidence type="ECO:0000256" key="9">
    <source>
        <dbReference type="ARBA" id="ARBA00022842"/>
    </source>
</evidence>
<keyword evidence="7" id="KW-0547">Nucleotide-binding</keyword>
<comment type="caution">
    <text evidence="13">The sequence shown here is derived from an EMBL/GenBank/DDBJ whole genome shotgun (WGS) entry which is preliminary data.</text>
</comment>
<dbReference type="InterPro" id="IPR002575">
    <property type="entry name" value="Aminoglycoside_PTrfase"/>
</dbReference>
<dbReference type="InterPro" id="IPR003442">
    <property type="entry name" value="T6A_TsaE"/>
</dbReference>
<protein>
    <recommendedName>
        <fullName evidence="3">tRNA threonylcarbamoyladenosine biosynthesis protein TsaE</fullName>
    </recommendedName>
    <alternativeName>
        <fullName evidence="10">t(6)A37 threonylcarbamoyladenosine biosynthesis protein TsaE</fullName>
    </alternativeName>
</protein>
<dbReference type="PANTHER" id="PTHR33540">
    <property type="entry name" value="TRNA THREONYLCARBAMOYLADENOSINE BIOSYNTHESIS PROTEIN TSAE"/>
    <property type="match status" value="1"/>
</dbReference>
<feature type="compositionally biased region" description="Pro residues" evidence="11">
    <location>
        <begin position="1"/>
        <end position="30"/>
    </location>
</feature>
<keyword evidence="6" id="KW-0479">Metal-binding</keyword>
<evidence type="ECO:0000313" key="13">
    <source>
        <dbReference type="EMBL" id="MCK0197075.1"/>
    </source>
</evidence>
<evidence type="ECO:0000259" key="12">
    <source>
        <dbReference type="Pfam" id="PF01636"/>
    </source>
</evidence>
<evidence type="ECO:0000256" key="6">
    <source>
        <dbReference type="ARBA" id="ARBA00022723"/>
    </source>
</evidence>
<dbReference type="SUPFAM" id="SSF52540">
    <property type="entry name" value="P-loop containing nucleoside triphosphate hydrolases"/>
    <property type="match status" value="1"/>
</dbReference>
<dbReference type="PANTHER" id="PTHR33540:SF2">
    <property type="entry name" value="TRNA THREONYLCARBAMOYLADENOSINE BIOSYNTHESIS PROTEIN TSAE"/>
    <property type="match status" value="1"/>
</dbReference>
<proteinExistence type="inferred from homology"/>
<evidence type="ECO:0000256" key="11">
    <source>
        <dbReference type="SAM" id="MobiDB-lite"/>
    </source>
</evidence>
<evidence type="ECO:0000256" key="2">
    <source>
        <dbReference type="ARBA" id="ARBA00007599"/>
    </source>
</evidence>
<evidence type="ECO:0000256" key="1">
    <source>
        <dbReference type="ARBA" id="ARBA00004496"/>
    </source>
</evidence>
<dbReference type="InterPro" id="IPR027417">
    <property type="entry name" value="P-loop_NTPase"/>
</dbReference>
<dbReference type="Pfam" id="PF01636">
    <property type="entry name" value="APH"/>
    <property type="match status" value="1"/>
</dbReference>
<dbReference type="EMBL" id="JALKCH010000005">
    <property type="protein sequence ID" value="MCK0197075.1"/>
    <property type="molecule type" value="Genomic_DNA"/>
</dbReference>
<gene>
    <name evidence="13" type="primary">tsaE</name>
    <name evidence="13" type="ORF">MWN34_09135</name>
</gene>
<evidence type="ECO:0000256" key="7">
    <source>
        <dbReference type="ARBA" id="ARBA00022741"/>
    </source>
</evidence>
<accession>A0ABT0DAW6</accession>
<feature type="compositionally biased region" description="Low complexity" evidence="11">
    <location>
        <begin position="31"/>
        <end position="48"/>
    </location>
</feature>
<keyword evidence="9" id="KW-0460">Magnesium</keyword>
<evidence type="ECO:0000256" key="5">
    <source>
        <dbReference type="ARBA" id="ARBA00022694"/>
    </source>
</evidence>
<reference evidence="13 14" key="1">
    <citation type="submission" date="2022-04" db="EMBL/GenBank/DDBJ databases">
        <authorList>
            <person name="Grouzdev D.S."/>
            <person name="Pantiukh K.S."/>
            <person name="Krutkina M.S."/>
        </authorList>
    </citation>
    <scope>NUCLEOTIDE SEQUENCE [LARGE SCALE GENOMIC DNA]</scope>
    <source>
        <strain evidence="13 14">6x-1</strain>
    </source>
</reference>
<evidence type="ECO:0000313" key="14">
    <source>
        <dbReference type="Proteomes" id="UP001203284"/>
    </source>
</evidence>
<keyword evidence="8" id="KW-0067">ATP-binding</keyword>
<comment type="subcellular location">
    <subcellularLocation>
        <location evidence="1">Cytoplasm</location>
    </subcellularLocation>
</comment>
<evidence type="ECO:0000256" key="4">
    <source>
        <dbReference type="ARBA" id="ARBA00022490"/>
    </source>
</evidence>
<evidence type="ECO:0000256" key="3">
    <source>
        <dbReference type="ARBA" id="ARBA00019010"/>
    </source>
</evidence>
<comment type="similarity">
    <text evidence="2">Belongs to the TsaE family.</text>
</comment>
<dbReference type="Gene3D" id="3.40.50.300">
    <property type="entry name" value="P-loop containing nucleotide triphosphate hydrolases"/>
    <property type="match status" value="1"/>
</dbReference>
<organism evidence="13 14">
    <name type="scientific">Ancylobacter crimeensis</name>
    <dbReference type="NCBI Taxonomy" id="2579147"/>
    <lineage>
        <taxon>Bacteria</taxon>
        <taxon>Pseudomonadati</taxon>
        <taxon>Pseudomonadota</taxon>
        <taxon>Alphaproteobacteria</taxon>
        <taxon>Hyphomicrobiales</taxon>
        <taxon>Xanthobacteraceae</taxon>
        <taxon>Ancylobacter</taxon>
    </lineage>
</organism>
<dbReference type="RefSeq" id="WP_247028664.1">
    <property type="nucleotide sequence ID" value="NZ_JALKCH010000005.1"/>
</dbReference>
<dbReference type="InterPro" id="IPR011009">
    <property type="entry name" value="Kinase-like_dom_sf"/>
</dbReference>
<feature type="region of interest" description="Disordered" evidence="11">
    <location>
        <begin position="1"/>
        <end position="48"/>
    </location>
</feature>
<dbReference type="Gene3D" id="3.90.1200.10">
    <property type="match status" value="1"/>
</dbReference>